<dbReference type="PANTHER" id="PTHR42743:SF10">
    <property type="entry name" value="D-ALANINE AMINOTRANSFERASE"/>
    <property type="match status" value="1"/>
</dbReference>
<dbReference type="Pfam" id="PF01063">
    <property type="entry name" value="Aminotran_4"/>
    <property type="match status" value="1"/>
</dbReference>
<evidence type="ECO:0000256" key="11">
    <source>
        <dbReference type="RuleBase" id="RU004516"/>
    </source>
</evidence>
<dbReference type="SUPFAM" id="SSF56752">
    <property type="entry name" value="D-aminoacid aminotransferase-like PLP-dependent enzymes"/>
    <property type="match status" value="1"/>
</dbReference>
<evidence type="ECO:0000256" key="8">
    <source>
        <dbReference type="ARBA" id="ARBA00022898"/>
    </source>
</evidence>
<dbReference type="InterPro" id="IPR043131">
    <property type="entry name" value="BCAT-like_N"/>
</dbReference>
<dbReference type="InterPro" id="IPR018300">
    <property type="entry name" value="Aminotrans_IV_CS"/>
</dbReference>
<evidence type="ECO:0000256" key="7">
    <source>
        <dbReference type="ARBA" id="ARBA00022679"/>
    </source>
</evidence>
<keyword evidence="7" id="KW-0808">Transferase</keyword>
<sequence length="290" mass="32799">MENSYVLYHDQIIKDGSLPVDPEDRGYHFGDGIYEVVFVYDKKPFAFKEHFARFEQSAEKLELAMPYDVSTFKKLTDELISKNNIENGMVYIQMTRGVAPRNHLYERNMQSVVTGFAKSFSLENIAESQAKGISTYLTEDIRWLRCDIKSLNLLGNVMAKRKAADFDCQEAVQHRDGTVTEGSSSNVFIVKNGTLKTHPSTNLILNGITRQIVIQLAKENGISVIEEAFSVEELLKADEVFITSTTMEVTPVKKLVGSENQSYDIGPITLKLQDHFKKQIKKNISLVNES</sequence>
<evidence type="ECO:0000256" key="6">
    <source>
        <dbReference type="ARBA" id="ARBA00022576"/>
    </source>
</evidence>
<keyword evidence="14" id="KW-1185">Reference proteome</keyword>
<proteinExistence type="inferred from homology"/>
<dbReference type="EMBL" id="CP015378">
    <property type="protein sequence ID" value="ANC77039.1"/>
    <property type="molecule type" value="Genomic_DNA"/>
</dbReference>
<dbReference type="KEGG" id="fpn:ABE65_009595"/>
<dbReference type="Gene3D" id="3.30.470.10">
    <property type="match status" value="1"/>
</dbReference>
<comment type="similarity">
    <text evidence="2 10">Belongs to the class-IV pyridoxal-phosphate-dependent aminotransferase family.</text>
</comment>
<evidence type="ECO:0000256" key="10">
    <source>
        <dbReference type="RuleBase" id="RU004106"/>
    </source>
</evidence>
<comment type="subunit">
    <text evidence="3">Homodimer.</text>
</comment>
<dbReference type="AlphaFoldDB" id="A0A168VZB6"/>
<protein>
    <recommendedName>
        <fullName evidence="5 12">D-alanine aminotransferase</fullName>
        <ecNumber evidence="4 12">2.6.1.21</ecNumber>
    </recommendedName>
</protein>
<dbReference type="InterPro" id="IPR050571">
    <property type="entry name" value="Class-IV_PLP-Dep_Aminotrnsfr"/>
</dbReference>
<evidence type="ECO:0000313" key="14">
    <source>
        <dbReference type="Proteomes" id="UP000076623"/>
    </source>
</evidence>
<dbReference type="EC" id="2.6.1.21" evidence="4 12"/>
<evidence type="ECO:0000256" key="12">
    <source>
        <dbReference type="RuleBase" id="RU004520"/>
    </source>
</evidence>
<dbReference type="PANTHER" id="PTHR42743">
    <property type="entry name" value="AMINO-ACID AMINOTRANSFERASE"/>
    <property type="match status" value="1"/>
</dbReference>
<dbReference type="GO" id="GO:0046416">
    <property type="term" value="P:D-amino acid metabolic process"/>
    <property type="evidence" value="ECO:0007669"/>
    <property type="project" value="InterPro"/>
</dbReference>
<dbReference type="GO" id="GO:0046394">
    <property type="term" value="P:carboxylic acid biosynthetic process"/>
    <property type="evidence" value="ECO:0007669"/>
    <property type="project" value="UniProtKB-ARBA"/>
</dbReference>
<name>A0A168VZB6_9BACL</name>
<evidence type="ECO:0000256" key="9">
    <source>
        <dbReference type="ARBA" id="ARBA00047911"/>
    </source>
</evidence>
<evidence type="ECO:0000256" key="3">
    <source>
        <dbReference type="ARBA" id="ARBA00011738"/>
    </source>
</evidence>
<dbReference type="RefSeq" id="WP_066394078.1">
    <property type="nucleotide sequence ID" value="NZ_CP015378.1"/>
</dbReference>
<evidence type="ECO:0000256" key="1">
    <source>
        <dbReference type="ARBA" id="ARBA00001933"/>
    </source>
</evidence>
<dbReference type="FunFam" id="3.20.10.10:FF:000002">
    <property type="entry name" value="D-alanine aminotransferase"/>
    <property type="match status" value="1"/>
</dbReference>
<evidence type="ECO:0000256" key="5">
    <source>
        <dbReference type="ARBA" id="ARBA00021779"/>
    </source>
</evidence>
<dbReference type="Proteomes" id="UP000076623">
    <property type="component" value="Chromosome"/>
</dbReference>
<dbReference type="InterPro" id="IPR036038">
    <property type="entry name" value="Aminotransferase-like"/>
</dbReference>
<dbReference type="NCBIfam" id="TIGR01121">
    <property type="entry name" value="D_amino_aminoT"/>
    <property type="match status" value="1"/>
</dbReference>
<keyword evidence="6" id="KW-0032">Aminotransferase</keyword>
<dbReference type="STRING" id="1221500.ABE65_009595"/>
<dbReference type="Gene3D" id="3.20.10.10">
    <property type="entry name" value="D-amino Acid Aminotransferase, subunit A, domain 2"/>
    <property type="match status" value="1"/>
</dbReference>
<comment type="cofactor">
    <cofactor evidence="1 11">
        <name>pyridoxal 5'-phosphate</name>
        <dbReference type="ChEBI" id="CHEBI:597326"/>
    </cofactor>
</comment>
<comment type="catalytic activity">
    <reaction evidence="9 12">
        <text>D-alanine + 2-oxoglutarate = D-glutamate + pyruvate</text>
        <dbReference type="Rhea" id="RHEA:15869"/>
        <dbReference type="ChEBI" id="CHEBI:15361"/>
        <dbReference type="ChEBI" id="CHEBI:16810"/>
        <dbReference type="ChEBI" id="CHEBI:29986"/>
        <dbReference type="ChEBI" id="CHEBI:57416"/>
        <dbReference type="EC" id="2.6.1.21"/>
    </reaction>
</comment>
<dbReference type="InterPro" id="IPR005784">
    <property type="entry name" value="D_amino_transT"/>
</dbReference>
<dbReference type="InterPro" id="IPR001544">
    <property type="entry name" value="Aminotrans_IV"/>
</dbReference>
<evidence type="ECO:0000256" key="2">
    <source>
        <dbReference type="ARBA" id="ARBA00009320"/>
    </source>
</evidence>
<dbReference type="GO" id="GO:0008652">
    <property type="term" value="P:amino acid biosynthetic process"/>
    <property type="evidence" value="ECO:0007669"/>
    <property type="project" value="UniProtKB-ARBA"/>
</dbReference>
<dbReference type="GO" id="GO:0030170">
    <property type="term" value="F:pyridoxal phosphate binding"/>
    <property type="evidence" value="ECO:0007669"/>
    <property type="project" value="InterPro"/>
</dbReference>
<reference evidence="13 14" key="1">
    <citation type="submission" date="2016-04" db="EMBL/GenBank/DDBJ databases">
        <title>Complete genome sequence of Fictibacillus phosphorivorans G25-29, a strain toxic to nematodes.</title>
        <authorList>
            <person name="Zheng Z."/>
        </authorList>
    </citation>
    <scope>NUCLEOTIDE SEQUENCE [LARGE SCALE GENOMIC DNA]</scope>
    <source>
        <strain evidence="13 14">G25-29</strain>
    </source>
</reference>
<accession>A0A168VZB6</accession>
<dbReference type="CDD" id="cd01558">
    <property type="entry name" value="D-AAT_like"/>
    <property type="match status" value="1"/>
</dbReference>
<dbReference type="InterPro" id="IPR043132">
    <property type="entry name" value="BCAT-like_C"/>
</dbReference>
<dbReference type="PROSITE" id="PS00770">
    <property type="entry name" value="AA_TRANSFER_CLASS_4"/>
    <property type="match status" value="1"/>
</dbReference>
<evidence type="ECO:0000313" key="13">
    <source>
        <dbReference type="EMBL" id="ANC77039.1"/>
    </source>
</evidence>
<comment type="function">
    <text evidence="12">Acts on the D-isomers of alanine, leucine, aspartate, glutamate, aminobutyrate, norvaline and asparagine. The enzyme transfers an amino group from a substrate D-amino acid to the pyridoxal phosphate cofactor to form pyridoxamine and an alpha-keto acid in the first half-reaction.</text>
</comment>
<gene>
    <name evidence="13" type="ORF">ABE65_009595</name>
</gene>
<organism evidence="13 14">
    <name type="scientific">Fictibacillus phosphorivorans</name>
    <dbReference type="NCBI Taxonomy" id="1221500"/>
    <lineage>
        <taxon>Bacteria</taxon>
        <taxon>Bacillati</taxon>
        <taxon>Bacillota</taxon>
        <taxon>Bacilli</taxon>
        <taxon>Bacillales</taxon>
        <taxon>Fictibacillaceae</taxon>
        <taxon>Fictibacillus</taxon>
    </lineage>
</organism>
<dbReference type="GO" id="GO:0047810">
    <property type="term" value="F:D-alanine-2-oxoglutarate aminotransferase activity"/>
    <property type="evidence" value="ECO:0007669"/>
    <property type="project" value="UniProtKB-EC"/>
</dbReference>
<dbReference type="GO" id="GO:0005829">
    <property type="term" value="C:cytosol"/>
    <property type="evidence" value="ECO:0007669"/>
    <property type="project" value="TreeGrafter"/>
</dbReference>
<evidence type="ECO:0000256" key="4">
    <source>
        <dbReference type="ARBA" id="ARBA00012874"/>
    </source>
</evidence>
<keyword evidence="8 11" id="KW-0663">Pyridoxal phosphate</keyword>